<gene>
    <name evidence="4" type="ORF">ACH429_08400</name>
</gene>
<comment type="caution">
    <text evidence="4">The sequence shown here is derived from an EMBL/GenBank/DDBJ whole genome shotgun (WGS) entry which is preliminary data.</text>
</comment>
<feature type="signal peptide" evidence="2">
    <location>
        <begin position="1"/>
        <end position="39"/>
    </location>
</feature>
<sequence>MTKHTQKTSTPKATVRRRAAILAVGMGASAALGTGVAFAAAGAPAPQGGELLAVNTAAKLSQVVKAQAEGQKKAADTQVAAAKAKAAAAKRAAEKAAADRKAREAKKITPASWTTPVDKYTLGSTFGLGGSHWANKHSGQDFVVPTGTKVRAAHTGTVVTAGWGGAYGNNIVIKHGANTYTQYGHLSKLEVRVGQQVTTGQEIGKSGSTGNSTGPHLHFETRTQPVYGFAVEPLHFLRSHGVNP</sequence>
<dbReference type="InterPro" id="IPR011055">
    <property type="entry name" value="Dup_hybrid_motif"/>
</dbReference>
<organism evidence="4 5">
    <name type="scientific">Streptomyces pathocidini</name>
    <dbReference type="NCBI Taxonomy" id="1650571"/>
    <lineage>
        <taxon>Bacteria</taxon>
        <taxon>Bacillati</taxon>
        <taxon>Actinomycetota</taxon>
        <taxon>Actinomycetes</taxon>
        <taxon>Kitasatosporales</taxon>
        <taxon>Streptomycetaceae</taxon>
        <taxon>Streptomyces</taxon>
    </lineage>
</organism>
<evidence type="ECO:0000313" key="4">
    <source>
        <dbReference type="EMBL" id="MFI1964143.1"/>
    </source>
</evidence>
<dbReference type="PANTHER" id="PTHR21666:SF270">
    <property type="entry name" value="MUREIN HYDROLASE ACTIVATOR ENVC"/>
    <property type="match status" value="1"/>
</dbReference>
<reference evidence="4 5" key="1">
    <citation type="submission" date="2024-10" db="EMBL/GenBank/DDBJ databases">
        <title>The Natural Products Discovery Center: Release of the First 8490 Sequenced Strains for Exploring Actinobacteria Biosynthetic Diversity.</title>
        <authorList>
            <person name="Kalkreuter E."/>
            <person name="Kautsar S.A."/>
            <person name="Yang D."/>
            <person name="Bader C.D."/>
            <person name="Teijaro C.N."/>
            <person name="Fluegel L."/>
            <person name="Davis C.M."/>
            <person name="Simpson J.R."/>
            <person name="Lauterbach L."/>
            <person name="Steele A.D."/>
            <person name="Gui C."/>
            <person name="Meng S."/>
            <person name="Li G."/>
            <person name="Viehrig K."/>
            <person name="Ye F."/>
            <person name="Su P."/>
            <person name="Kiefer A.F."/>
            <person name="Nichols A."/>
            <person name="Cepeda A.J."/>
            <person name="Yan W."/>
            <person name="Fan B."/>
            <person name="Jiang Y."/>
            <person name="Adhikari A."/>
            <person name="Zheng C.-J."/>
            <person name="Schuster L."/>
            <person name="Cowan T.M."/>
            <person name="Smanski M.J."/>
            <person name="Chevrette M.G."/>
            <person name="De Carvalho L.P.S."/>
            <person name="Shen B."/>
        </authorList>
    </citation>
    <scope>NUCLEOTIDE SEQUENCE [LARGE SCALE GENOMIC DNA]</scope>
    <source>
        <strain evidence="4 5">NPDC020327</strain>
    </source>
</reference>
<evidence type="ECO:0000256" key="1">
    <source>
        <dbReference type="SAM" id="Coils"/>
    </source>
</evidence>
<keyword evidence="5" id="KW-1185">Reference proteome</keyword>
<feature type="chain" id="PRO_5045734440" evidence="2">
    <location>
        <begin position="40"/>
        <end position="244"/>
    </location>
</feature>
<dbReference type="Gene3D" id="2.70.70.10">
    <property type="entry name" value="Glucose Permease (Domain IIA)"/>
    <property type="match status" value="1"/>
</dbReference>
<dbReference type="RefSeq" id="WP_055472854.1">
    <property type="nucleotide sequence ID" value="NZ_JBEZHZ010000117.1"/>
</dbReference>
<evidence type="ECO:0000256" key="2">
    <source>
        <dbReference type="SAM" id="SignalP"/>
    </source>
</evidence>
<accession>A0ABW7UNT4</accession>
<keyword evidence="1" id="KW-0175">Coiled coil</keyword>
<dbReference type="InterPro" id="IPR050570">
    <property type="entry name" value="Cell_wall_metabolism_enzyme"/>
</dbReference>
<dbReference type="EC" id="3.4.24.-" evidence="4"/>
<dbReference type="InterPro" id="IPR016047">
    <property type="entry name" value="M23ase_b-sheet_dom"/>
</dbReference>
<dbReference type="GO" id="GO:0016787">
    <property type="term" value="F:hydrolase activity"/>
    <property type="evidence" value="ECO:0007669"/>
    <property type="project" value="UniProtKB-KW"/>
</dbReference>
<dbReference type="PROSITE" id="PS51318">
    <property type="entry name" value="TAT"/>
    <property type="match status" value="1"/>
</dbReference>
<feature type="domain" description="M23ase beta-sheet core" evidence="3">
    <location>
        <begin position="136"/>
        <end position="224"/>
    </location>
</feature>
<feature type="coiled-coil region" evidence="1">
    <location>
        <begin position="65"/>
        <end position="99"/>
    </location>
</feature>
<keyword evidence="4" id="KW-0378">Hydrolase</keyword>
<evidence type="ECO:0000259" key="3">
    <source>
        <dbReference type="Pfam" id="PF01551"/>
    </source>
</evidence>
<dbReference type="PANTHER" id="PTHR21666">
    <property type="entry name" value="PEPTIDASE-RELATED"/>
    <property type="match status" value="1"/>
</dbReference>
<protein>
    <submittedName>
        <fullName evidence="4">M23 family metallopeptidase</fullName>
        <ecNumber evidence="4">3.4.24.-</ecNumber>
    </submittedName>
</protein>
<evidence type="ECO:0000313" key="5">
    <source>
        <dbReference type="Proteomes" id="UP001611548"/>
    </source>
</evidence>
<dbReference type="SUPFAM" id="SSF51261">
    <property type="entry name" value="Duplicated hybrid motif"/>
    <property type="match status" value="1"/>
</dbReference>
<dbReference type="EMBL" id="JBIRWE010000003">
    <property type="protein sequence ID" value="MFI1964143.1"/>
    <property type="molecule type" value="Genomic_DNA"/>
</dbReference>
<dbReference type="CDD" id="cd12797">
    <property type="entry name" value="M23_peptidase"/>
    <property type="match status" value="1"/>
</dbReference>
<name>A0ABW7UNT4_9ACTN</name>
<dbReference type="Pfam" id="PF01551">
    <property type="entry name" value="Peptidase_M23"/>
    <property type="match status" value="1"/>
</dbReference>
<keyword evidence="2" id="KW-0732">Signal</keyword>
<proteinExistence type="predicted"/>
<dbReference type="Proteomes" id="UP001611548">
    <property type="component" value="Unassembled WGS sequence"/>
</dbReference>
<dbReference type="InterPro" id="IPR006311">
    <property type="entry name" value="TAT_signal"/>
</dbReference>